<accession>A0A3A1U7B2</accession>
<dbReference type="OrthoDB" id="5123855at2"/>
<evidence type="ECO:0000313" key="4">
    <source>
        <dbReference type="Proteomes" id="UP000265742"/>
    </source>
</evidence>
<name>A0A3A1U7B2_9MICO</name>
<feature type="region of interest" description="Disordered" evidence="1">
    <location>
        <begin position="92"/>
        <end position="116"/>
    </location>
</feature>
<dbReference type="Proteomes" id="UP000265742">
    <property type="component" value="Unassembled WGS sequence"/>
</dbReference>
<dbReference type="GO" id="GO:0016874">
    <property type="term" value="F:ligase activity"/>
    <property type="evidence" value="ECO:0007669"/>
    <property type="project" value="UniProtKB-KW"/>
</dbReference>
<reference evidence="4" key="1">
    <citation type="submission" date="2018-09" db="EMBL/GenBank/DDBJ databases">
        <authorList>
            <person name="Kim I."/>
        </authorList>
    </citation>
    <scope>NUCLEOTIDE SEQUENCE [LARGE SCALE GENOMIC DNA]</scope>
    <source>
        <strain evidence="4">DD4a</strain>
    </source>
</reference>
<dbReference type="InterPro" id="IPR057204">
    <property type="entry name" value="DUF7882"/>
</dbReference>
<dbReference type="AlphaFoldDB" id="A0A3A1U7B2"/>
<evidence type="ECO:0000256" key="1">
    <source>
        <dbReference type="SAM" id="MobiDB-lite"/>
    </source>
</evidence>
<protein>
    <submittedName>
        <fullName evidence="3">ATP-dependent DNA ligase</fullName>
    </submittedName>
</protein>
<keyword evidence="3" id="KW-0436">Ligase</keyword>
<comment type="caution">
    <text evidence="3">The sequence shown here is derived from an EMBL/GenBank/DDBJ whole genome shotgun (WGS) entry which is preliminary data.</text>
</comment>
<proteinExistence type="predicted"/>
<feature type="domain" description="DUF7882" evidence="2">
    <location>
        <begin position="1"/>
        <end position="95"/>
    </location>
</feature>
<gene>
    <name evidence="3" type="ORF">D1781_03155</name>
</gene>
<dbReference type="EMBL" id="QXTG01000001">
    <property type="protein sequence ID" value="RIX31347.1"/>
    <property type="molecule type" value="Genomic_DNA"/>
</dbReference>
<sequence>MGVMRYDGTQVEFGDRLLTHVQVVVIHEFRRGEAFPMSWLKSTAVGSGRSSVWLAPQLPVHFDFVGSRVPELNRDWIDRMIESASSTRGLIVTNEDGSLAHSGPEDHRASLRRVPA</sequence>
<dbReference type="Pfam" id="PF25355">
    <property type="entry name" value="DUF7882"/>
    <property type="match status" value="1"/>
</dbReference>
<evidence type="ECO:0000259" key="2">
    <source>
        <dbReference type="Pfam" id="PF25355"/>
    </source>
</evidence>
<evidence type="ECO:0000313" key="3">
    <source>
        <dbReference type="EMBL" id="RIX31347.1"/>
    </source>
</evidence>
<keyword evidence="4" id="KW-1185">Reference proteome</keyword>
<dbReference type="RefSeq" id="WP_119481709.1">
    <property type="nucleotide sequence ID" value="NZ_QXTG01000001.1"/>
</dbReference>
<organism evidence="3 4">
    <name type="scientific">Amnibacterium setariae</name>
    <dbReference type="NCBI Taxonomy" id="2306585"/>
    <lineage>
        <taxon>Bacteria</taxon>
        <taxon>Bacillati</taxon>
        <taxon>Actinomycetota</taxon>
        <taxon>Actinomycetes</taxon>
        <taxon>Micrococcales</taxon>
        <taxon>Microbacteriaceae</taxon>
        <taxon>Amnibacterium</taxon>
    </lineage>
</organism>